<evidence type="ECO:0000313" key="1">
    <source>
        <dbReference type="EMBL" id="TDD40271.1"/>
    </source>
</evidence>
<keyword evidence="2" id="KW-1185">Reference proteome</keyword>
<name>A0A4R4Y779_9PSEU</name>
<proteinExistence type="predicted"/>
<dbReference type="RefSeq" id="WP_132493098.1">
    <property type="nucleotide sequence ID" value="NZ_SMKW01000071.1"/>
</dbReference>
<sequence length="131" mass="14954">MAEIGDRIAVPRGVYDRLLADAAAWRDFAERLHDELLVLARLIESPHLRELIRDWFEWERRSRMVRSSHAISAVADWSLLAGVPTYADLQRRRAQPGEVAAEARRRRGEYVGGPVDWHTGLPIRVDCGRSA</sequence>
<organism evidence="1 2">
    <name type="scientific">Saccharopolyspora elongata</name>
    <dbReference type="NCBI Taxonomy" id="2530387"/>
    <lineage>
        <taxon>Bacteria</taxon>
        <taxon>Bacillati</taxon>
        <taxon>Actinomycetota</taxon>
        <taxon>Actinomycetes</taxon>
        <taxon>Pseudonocardiales</taxon>
        <taxon>Pseudonocardiaceae</taxon>
        <taxon>Saccharopolyspora</taxon>
    </lineage>
</organism>
<accession>A0A4R4Y779</accession>
<protein>
    <submittedName>
        <fullName evidence="1">Uncharacterized protein</fullName>
    </submittedName>
</protein>
<dbReference type="Proteomes" id="UP000294947">
    <property type="component" value="Unassembled WGS sequence"/>
</dbReference>
<gene>
    <name evidence="1" type="ORF">E1288_35660</name>
</gene>
<evidence type="ECO:0000313" key="2">
    <source>
        <dbReference type="Proteomes" id="UP000294947"/>
    </source>
</evidence>
<reference evidence="1 2" key="1">
    <citation type="submission" date="2019-03" db="EMBL/GenBank/DDBJ databases">
        <title>Draft genome sequences of novel Actinobacteria.</title>
        <authorList>
            <person name="Sahin N."/>
            <person name="Ay H."/>
            <person name="Saygin H."/>
        </authorList>
    </citation>
    <scope>NUCLEOTIDE SEQUENCE [LARGE SCALE GENOMIC DNA]</scope>
    <source>
        <strain evidence="1 2">7K502</strain>
    </source>
</reference>
<comment type="caution">
    <text evidence="1">The sequence shown here is derived from an EMBL/GenBank/DDBJ whole genome shotgun (WGS) entry which is preliminary data.</text>
</comment>
<dbReference type="AlphaFoldDB" id="A0A4R4Y779"/>
<dbReference type="EMBL" id="SMKW01000071">
    <property type="protein sequence ID" value="TDD40271.1"/>
    <property type="molecule type" value="Genomic_DNA"/>
</dbReference>
<dbReference type="OrthoDB" id="3630297at2"/>